<dbReference type="EMBL" id="LXZO01000110">
    <property type="protein sequence ID" value="PAY45257.1"/>
    <property type="molecule type" value="Genomic_DNA"/>
</dbReference>
<sequence>MRLDERIFDEIVLIDIDKDTMIDPEGVEINIDFAYSELMRPYIEERVRANYGDWEPMSEEEFDECCLIERDNVCLERQIEIAMLSKKSVLYLALKKWYEHLQENLEEKVNNYQENYFFGNDNYCYFEVTGHSKKAIADKDLLGGNGSGRKAKDLLFYINLID</sequence>
<dbReference type="RefSeq" id="WP_095758820.1">
    <property type="nucleotide sequence ID" value="NZ_CP062071.1"/>
</dbReference>
<accession>A0A9X6XI66</accession>
<evidence type="ECO:0000313" key="1">
    <source>
        <dbReference type="EMBL" id="PAY45257.1"/>
    </source>
</evidence>
<dbReference type="Proteomes" id="UP000218139">
    <property type="component" value="Unassembled WGS sequence"/>
</dbReference>
<comment type="caution">
    <text evidence="1">The sequence shown here is derived from an EMBL/GenBank/DDBJ whole genome shotgun (WGS) entry which is preliminary data.</text>
</comment>
<dbReference type="AlphaFoldDB" id="A0A9X6XI66"/>
<proteinExistence type="predicted"/>
<protein>
    <submittedName>
        <fullName evidence="1">Uncharacterized protein</fullName>
    </submittedName>
</protein>
<name>A0A9X6XI66_9LACO</name>
<organism evidence="1 2">
    <name type="scientific">Ligilactobacillus salivarius</name>
    <dbReference type="NCBI Taxonomy" id="1624"/>
    <lineage>
        <taxon>Bacteria</taxon>
        <taxon>Bacillati</taxon>
        <taxon>Bacillota</taxon>
        <taxon>Bacilli</taxon>
        <taxon>Lactobacillales</taxon>
        <taxon>Lactobacillaceae</taxon>
        <taxon>Ligilactobacillus</taxon>
    </lineage>
</organism>
<evidence type="ECO:0000313" key="2">
    <source>
        <dbReference type="Proteomes" id="UP000218139"/>
    </source>
</evidence>
<gene>
    <name evidence="1" type="ORF">A8C52_09795</name>
</gene>
<reference evidence="1 2" key="1">
    <citation type="submission" date="2016-05" db="EMBL/GenBank/DDBJ databases">
        <authorList>
            <person name="Lee J.-Y."/>
            <person name="Kim E.B."/>
            <person name="Choi Y.-J."/>
        </authorList>
    </citation>
    <scope>NUCLEOTIDE SEQUENCE [LARGE SCALE GENOMIC DNA]</scope>
    <source>
        <strain evidence="1 2">KLA006</strain>
    </source>
</reference>